<reference evidence="3" key="1">
    <citation type="submission" date="2017-10" db="EMBL/GenBank/DDBJ databases">
        <authorList>
            <person name="Banno H."/>
            <person name="Chua N.-H."/>
        </authorList>
    </citation>
    <scope>NUCLEOTIDE SEQUENCE [LARGE SCALE GENOMIC DNA]</scope>
</reference>
<feature type="compositionally biased region" description="Basic and acidic residues" evidence="1">
    <location>
        <begin position="44"/>
        <end position="70"/>
    </location>
</feature>
<feature type="region of interest" description="Disordered" evidence="1">
    <location>
        <begin position="1"/>
        <end position="73"/>
    </location>
</feature>
<evidence type="ECO:0000256" key="1">
    <source>
        <dbReference type="SAM" id="MobiDB-lite"/>
    </source>
</evidence>
<evidence type="ECO:0000313" key="2">
    <source>
        <dbReference type="EMBL" id="ATW59013.1"/>
    </source>
</evidence>
<dbReference type="Proteomes" id="UP000240384">
    <property type="component" value="Segment"/>
</dbReference>
<proteinExistence type="predicted"/>
<organism evidence="2 3">
    <name type="scientific">Gordonia phage Mahdia</name>
    <dbReference type="NCBI Taxonomy" id="2047873"/>
    <lineage>
        <taxon>Viruses</taxon>
        <taxon>Duplodnaviria</taxon>
        <taxon>Heunggongvirae</taxon>
        <taxon>Uroviricota</taxon>
        <taxon>Caudoviricetes</taxon>
        <taxon>Gustavvirus</taxon>
        <taxon>Gustavvirus mahdia</taxon>
    </lineage>
</organism>
<sequence length="158" mass="17756">MSTEHNSPRRYAEDVDLDDQFTGQSLRAPEPETYAEPEPIYAEEAPRRPERPAPRPVPQDHRPAAEEEHPTPVMDEATGILVVTIHHDGMELTIPADPEDWPIQATLAFEDGKILNAIRALLSPREFNKVLAKKYRNKDFGKLYERLAVAGGFDTSGN</sequence>
<feature type="compositionally biased region" description="Low complexity" evidence="1">
    <location>
        <begin position="27"/>
        <end position="43"/>
    </location>
</feature>
<keyword evidence="3" id="KW-1185">Reference proteome</keyword>
<evidence type="ECO:0000313" key="3">
    <source>
        <dbReference type="Proteomes" id="UP000240384"/>
    </source>
</evidence>
<feature type="compositionally biased region" description="Basic and acidic residues" evidence="1">
    <location>
        <begin position="1"/>
        <end position="13"/>
    </location>
</feature>
<accession>A0A2H4P9V0</accession>
<dbReference type="EMBL" id="MG198783">
    <property type="protein sequence ID" value="ATW59013.1"/>
    <property type="molecule type" value="Genomic_DNA"/>
</dbReference>
<name>A0A2H4P9V0_9CAUD</name>
<protein>
    <submittedName>
        <fullName evidence="2">Tail assembly chaperone</fullName>
    </submittedName>
</protein>
<gene>
    <name evidence="2" type="ORF">PBI_MAHDIA_14</name>
</gene>
<dbReference type="OrthoDB" id="38454at10239"/>